<dbReference type="Proteomes" id="UP000728032">
    <property type="component" value="Unassembled WGS sequence"/>
</dbReference>
<dbReference type="SUPFAM" id="SSF48726">
    <property type="entry name" value="Immunoglobulin"/>
    <property type="match status" value="1"/>
</dbReference>
<dbReference type="Gene3D" id="2.60.40.10">
    <property type="entry name" value="Immunoglobulins"/>
    <property type="match status" value="2"/>
</dbReference>
<dbReference type="OrthoDB" id="6492326at2759"/>
<evidence type="ECO:0000259" key="1">
    <source>
        <dbReference type="PROSITE" id="PS50835"/>
    </source>
</evidence>
<reference evidence="2" key="1">
    <citation type="submission" date="2020-11" db="EMBL/GenBank/DDBJ databases">
        <authorList>
            <person name="Tran Van P."/>
        </authorList>
    </citation>
    <scope>NUCLEOTIDE SEQUENCE</scope>
</reference>
<dbReference type="PANTHER" id="PTHR21261">
    <property type="entry name" value="BEAT PROTEIN"/>
    <property type="match status" value="1"/>
</dbReference>
<keyword evidence="3" id="KW-1185">Reference proteome</keyword>
<gene>
    <name evidence="2" type="ORF">ONB1V03_LOCUS2044</name>
</gene>
<evidence type="ECO:0000313" key="2">
    <source>
        <dbReference type="EMBL" id="CAD7639545.1"/>
    </source>
</evidence>
<sequence length="285" mass="31434">MSCLPKEGPVITGIRAQQYGIGDLVNVTCSAGPSKPQSTLSWLINGEPADESCLRYIQTPKRMDGLQKCSLQLQFNAERHQFIGGIIKLRCTSVISQAYSMSSEEIIVSDHAKASHTHSVHESEGPIISGGRPTYNVGDLINLTCTSSKSYPAPQLKFYINDKEARAEYLRYYPKVQFQDGNEVSVLGLQLRVNPTHFGGSSTTKRRTHSSGKDNQQIKLKCTATLEKVIDTSSRETIIGSSQQSSGLHIAENKAVNMNRGQTLLSTQILVLLICCYTTIWYSRS</sequence>
<dbReference type="AlphaFoldDB" id="A0A7R9LDD4"/>
<dbReference type="InterPro" id="IPR007110">
    <property type="entry name" value="Ig-like_dom"/>
</dbReference>
<proteinExistence type="predicted"/>
<protein>
    <recommendedName>
        <fullName evidence="1">Ig-like domain-containing protein</fullName>
    </recommendedName>
</protein>
<evidence type="ECO:0000313" key="3">
    <source>
        <dbReference type="Proteomes" id="UP000728032"/>
    </source>
</evidence>
<name>A0A7R9LDD4_9ACAR</name>
<dbReference type="InterPro" id="IPR013783">
    <property type="entry name" value="Ig-like_fold"/>
</dbReference>
<dbReference type="PROSITE" id="PS50835">
    <property type="entry name" value="IG_LIKE"/>
    <property type="match status" value="1"/>
</dbReference>
<dbReference type="EMBL" id="CAJPVJ010000436">
    <property type="protein sequence ID" value="CAG2162451.1"/>
    <property type="molecule type" value="Genomic_DNA"/>
</dbReference>
<feature type="domain" description="Ig-like" evidence="1">
    <location>
        <begin position="9"/>
        <end position="72"/>
    </location>
</feature>
<dbReference type="EMBL" id="OC915261">
    <property type="protein sequence ID" value="CAD7639545.1"/>
    <property type="molecule type" value="Genomic_DNA"/>
</dbReference>
<dbReference type="InterPro" id="IPR036179">
    <property type="entry name" value="Ig-like_dom_sf"/>
</dbReference>
<organism evidence="2">
    <name type="scientific">Oppiella nova</name>
    <dbReference type="NCBI Taxonomy" id="334625"/>
    <lineage>
        <taxon>Eukaryota</taxon>
        <taxon>Metazoa</taxon>
        <taxon>Ecdysozoa</taxon>
        <taxon>Arthropoda</taxon>
        <taxon>Chelicerata</taxon>
        <taxon>Arachnida</taxon>
        <taxon>Acari</taxon>
        <taxon>Acariformes</taxon>
        <taxon>Sarcoptiformes</taxon>
        <taxon>Oribatida</taxon>
        <taxon>Brachypylina</taxon>
        <taxon>Oppioidea</taxon>
        <taxon>Oppiidae</taxon>
        <taxon>Oppiella</taxon>
    </lineage>
</organism>
<accession>A0A7R9LDD4</accession>
<dbReference type="PANTHER" id="PTHR21261:SF15">
    <property type="entry name" value="BEATEN PATH IIIA, ISOFORM D-RELATED"/>
    <property type="match status" value="1"/>
</dbReference>